<keyword evidence="2" id="KW-1133">Transmembrane helix</keyword>
<feature type="compositionally biased region" description="Basic and acidic residues" evidence="1">
    <location>
        <begin position="503"/>
        <end position="593"/>
    </location>
</feature>
<evidence type="ECO:0000313" key="4">
    <source>
        <dbReference type="Proteomes" id="UP000289152"/>
    </source>
</evidence>
<keyword evidence="2" id="KW-0472">Membrane</keyword>
<comment type="caution">
    <text evidence="3">The sequence shown here is derived from an EMBL/GenBank/DDBJ whole genome shotgun (WGS) entry which is preliminary data.</text>
</comment>
<organism evidence="3 4">
    <name type="scientific">Tremella mesenterica</name>
    <name type="common">Jelly fungus</name>
    <dbReference type="NCBI Taxonomy" id="5217"/>
    <lineage>
        <taxon>Eukaryota</taxon>
        <taxon>Fungi</taxon>
        <taxon>Dikarya</taxon>
        <taxon>Basidiomycota</taxon>
        <taxon>Agaricomycotina</taxon>
        <taxon>Tremellomycetes</taxon>
        <taxon>Tremellales</taxon>
        <taxon>Tremellaceae</taxon>
        <taxon>Tremella</taxon>
    </lineage>
</organism>
<name>A0A4Q1BVK3_TREME</name>
<feature type="region of interest" description="Disordered" evidence="1">
    <location>
        <begin position="299"/>
        <end position="322"/>
    </location>
</feature>
<feature type="region of interest" description="Disordered" evidence="1">
    <location>
        <begin position="158"/>
        <end position="192"/>
    </location>
</feature>
<evidence type="ECO:0000256" key="1">
    <source>
        <dbReference type="SAM" id="MobiDB-lite"/>
    </source>
</evidence>
<feature type="compositionally biased region" description="Low complexity" evidence="1">
    <location>
        <begin position="30"/>
        <end position="39"/>
    </location>
</feature>
<proteinExistence type="predicted"/>
<protein>
    <submittedName>
        <fullName evidence="3">Uncharacterized protein</fullName>
    </submittedName>
</protein>
<feature type="compositionally biased region" description="Basic and acidic residues" evidence="1">
    <location>
        <begin position="656"/>
        <end position="669"/>
    </location>
</feature>
<reference evidence="3 4" key="1">
    <citation type="submission" date="2016-06" db="EMBL/GenBank/DDBJ databases">
        <title>Evolution of pathogenesis and genome organization in the Tremellales.</title>
        <authorList>
            <person name="Cuomo C."/>
            <person name="Litvintseva A."/>
            <person name="Heitman J."/>
            <person name="Chen Y."/>
            <person name="Sun S."/>
            <person name="Springer D."/>
            <person name="Dromer F."/>
            <person name="Young S."/>
            <person name="Zeng Q."/>
            <person name="Chapman S."/>
            <person name="Gujja S."/>
            <person name="Saif S."/>
            <person name="Birren B."/>
        </authorList>
    </citation>
    <scope>NUCLEOTIDE SEQUENCE [LARGE SCALE GENOMIC DNA]</scope>
    <source>
        <strain evidence="3 4">ATCC 28783</strain>
    </source>
</reference>
<dbReference type="OrthoDB" id="2564688at2759"/>
<feature type="region of interest" description="Disordered" evidence="1">
    <location>
        <begin position="432"/>
        <end position="593"/>
    </location>
</feature>
<feature type="compositionally biased region" description="Low complexity" evidence="1">
    <location>
        <begin position="52"/>
        <end position="108"/>
    </location>
</feature>
<keyword evidence="2" id="KW-0812">Transmembrane</keyword>
<gene>
    <name evidence="3" type="ORF">M231_00495</name>
</gene>
<feature type="transmembrane region" description="Helical" evidence="2">
    <location>
        <begin position="128"/>
        <end position="145"/>
    </location>
</feature>
<feature type="compositionally biased region" description="Polar residues" evidence="1">
    <location>
        <begin position="437"/>
        <end position="458"/>
    </location>
</feature>
<feature type="region of interest" description="Disordered" evidence="1">
    <location>
        <begin position="635"/>
        <end position="677"/>
    </location>
</feature>
<evidence type="ECO:0000256" key="2">
    <source>
        <dbReference type="SAM" id="Phobius"/>
    </source>
</evidence>
<sequence length="677" mass="75166">MSRPNNHRPSDRPHFLKVSVDVMERDDSIPFLLGPPSLDGGSGIDGSDFDSDISFALTSQSTSSPTSTQDHKTSSPIPTLISSIDVSHSPSISSTPTSTDTDTITQSPSQPPDAIVNTSPIQPSSIRFLVPIFLLFIITVGVCIYRKIRVIRMRRIDRQSRSSIPSPSKEKGPSTPDNIWGKNGGWKEIKDDNPWDGASDDGMVYEEKVGYVSINNEEMEYIPELTKGYEKGIEDIGGVVSAGNLGWGWRDTFRSARGKERQNLSNQDDQDVEREEGIKDKVRLIRLVKPRTIPQEQYSLDGTLLDPPNQINPLNPLMPPTGSLRRLRERIMSWTTRKPITNITSNLIPSDPTSNDHVNSVNLDDGNIICGQGEDSLDGKLERNKSPNKRRQMRHVPPEAPEWIRPRMVSPPSTSVLSPPMQPHLFFATNLDPRMGSTYTPPQGSDSESEYSMPSMQGTPVPEQGIDGYTPTPGRVTRKRSEKEGKNGVERGLSKVSKTSRGSRIEKREKSTRRREKEITGSKFKERMGNEKEGQERRGGIEDGEIVGKERRGSKKEKREKSLKRSERTDSQKTSGRERRESKKDQKEDQVRDEVAGILRASWTDRALASPQATEVTKLNLGALRGQSLDAAAHLDLVGGDGDEDNVQRNEGASEEGDRGESVSSERGDGIQQRLGL</sequence>
<feature type="region of interest" description="Disordered" evidence="1">
    <location>
        <begin position="28"/>
        <end position="118"/>
    </location>
</feature>
<feature type="compositionally biased region" description="Basic and acidic residues" evidence="1">
    <location>
        <begin position="479"/>
        <end position="493"/>
    </location>
</feature>
<keyword evidence="4" id="KW-1185">Reference proteome</keyword>
<dbReference type="InParanoid" id="A0A4Q1BVK3"/>
<dbReference type="AlphaFoldDB" id="A0A4Q1BVK3"/>
<accession>A0A4Q1BVK3</accession>
<evidence type="ECO:0000313" key="3">
    <source>
        <dbReference type="EMBL" id="RXK42138.1"/>
    </source>
</evidence>
<feature type="region of interest" description="Disordered" evidence="1">
    <location>
        <begin position="373"/>
        <end position="398"/>
    </location>
</feature>
<dbReference type="EMBL" id="SDIL01000003">
    <property type="protein sequence ID" value="RXK42138.1"/>
    <property type="molecule type" value="Genomic_DNA"/>
</dbReference>
<dbReference type="VEuPathDB" id="FungiDB:TREMEDRAFT_63090"/>
<dbReference type="Proteomes" id="UP000289152">
    <property type="component" value="Unassembled WGS sequence"/>
</dbReference>